<proteinExistence type="predicted"/>
<name>I1C3Y9_RHIO9</name>
<dbReference type="InParanoid" id="I1C3Y9"/>
<protein>
    <submittedName>
        <fullName evidence="1">Uncharacterized protein</fullName>
    </submittedName>
</protein>
<evidence type="ECO:0000313" key="2">
    <source>
        <dbReference type="Proteomes" id="UP000009138"/>
    </source>
</evidence>
<dbReference type="AlphaFoldDB" id="I1C3Y9"/>
<dbReference type="GeneID" id="93614845"/>
<dbReference type="RefSeq" id="XP_067518565.1">
    <property type="nucleotide sequence ID" value="XM_067662464.1"/>
</dbReference>
<organism evidence="1 2">
    <name type="scientific">Rhizopus delemar (strain RA 99-880 / ATCC MYA-4621 / FGSC 9543 / NRRL 43880)</name>
    <name type="common">Mucormycosis agent</name>
    <name type="synonym">Rhizopus arrhizus var. delemar</name>
    <dbReference type="NCBI Taxonomy" id="246409"/>
    <lineage>
        <taxon>Eukaryota</taxon>
        <taxon>Fungi</taxon>
        <taxon>Fungi incertae sedis</taxon>
        <taxon>Mucoromycota</taxon>
        <taxon>Mucoromycotina</taxon>
        <taxon>Mucoromycetes</taxon>
        <taxon>Mucorales</taxon>
        <taxon>Mucorineae</taxon>
        <taxon>Rhizopodaceae</taxon>
        <taxon>Rhizopus</taxon>
    </lineage>
</organism>
<keyword evidence="2" id="KW-1185">Reference proteome</keyword>
<gene>
    <name evidence="1" type="ORF">RO3G_07874</name>
</gene>
<evidence type="ECO:0000313" key="1">
    <source>
        <dbReference type="EMBL" id="EIE83169.1"/>
    </source>
</evidence>
<accession>I1C3Y9</accession>
<dbReference type="Proteomes" id="UP000009138">
    <property type="component" value="Unassembled WGS sequence"/>
</dbReference>
<dbReference type="EMBL" id="CH476736">
    <property type="protein sequence ID" value="EIE83169.1"/>
    <property type="molecule type" value="Genomic_DNA"/>
</dbReference>
<dbReference type="VEuPathDB" id="FungiDB:RO3G_07874"/>
<reference evidence="1 2" key="1">
    <citation type="journal article" date="2009" name="PLoS Genet.">
        <title>Genomic analysis of the basal lineage fungus Rhizopus oryzae reveals a whole-genome duplication.</title>
        <authorList>
            <person name="Ma L.-J."/>
            <person name="Ibrahim A.S."/>
            <person name="Skory C."/>
            <person name="Grabherr M.G."/>
            <person name="Burger G."/>
            <person name="Butler M."/>
            <person name="Elias M."/>
            <person name="Idnurm A."/>
            <person name="Lang B.F."/>
            <person name="Sone T."/>
            <person name="Abe A."/>
            <person name="Calvo S.E."/>
            <person name="Corrochano L.M."/>
            <person name="Engels R."/>
            <person name="Fu J."/>
            <person name="Hansberg W."/>
            <person name="Kim J.-M."/>
            <person name="Kodira C.D."/>
            <person name="Koehrsen M.J."/>
            <person name="Liu B."/>
            <person name="Miranda-Saavedra D."/>
            <person name="O'Leary S."/>
            <person name="Ortiz-Castellanos L."/>
            <person name="Poulter R."/>
            <person name="Rodriguez-Romero J."/>
            <person name="Ruiz-Herrera J."/>
            <person name="Shen Y.-Q."/>
            <person name="Zeng Q."/>
            <person name="Galagan J."/>
            <person name="Birren B.W."/>
            <person name="Cuomo C.A."/>
            <person name="Wickes B.L."/>
        </authorList>
    </citation>
    <scope>NUCLEOTIDE SEQUENCE [LARGE SCALE GENOMIC DNA]</scope>
    <source>
        <strain evidence="2">RA 99-880 / ATCC MYA-4621 / FGSC 9543 / NRRL 43880</strain>
    </source>
</reference>
<sequence>MSPPKVVFFRCNAIHELSLRVTAIKVTPFDPENSGALIAIFGSHVAYTTSNDVNNFSAFNGSISEGVTVLPDELRVFKDEKIIWLTVKGGYGVIADRILTTLQSHTQPEMQVKILHRMTIQAMW</sequence>